<dbReference type="GO" id="GO:0005829">
    <property type="term" value="C:cytosol"/>
    <property type="evidence" value="ECO:0007669"/>
    <property type="project" value="TreeGrafter"/>
</dbReference>
<evidence type="ECO:0000313" key="2">
    <source>
        <dbReference type="EMBL" id="NNU80291.1"/>
    </source>
</evidence>
<keyword evidence="3" id="KW-1185">Reference proteome</keyword>
<feature type="domain" description="NADPH-dependent FMN reductase-like" evidence="1">
    <location>
        <begin position="4"/>
        <end position="147"/>
    </location>
</feature>
<dbReference type="Gene3D" id="3.40.50.360">
    <property type="match status" value="1"/>
</dbReference>
<dbReference type="InterPro" id="IPR029039">
    <property type="entry name" value="Flavoprotein-like_sf"/>
</dbReference>
<dbReference type="PANTHER" id="PTHR30543:SF21">
    <property type="entry name" value="NAD(P)H-DEPENDENT FMN REDUCTASE LOT6"/>
    <property type="match status" value="1"/>
</dbReference>
<proteinExistence type="predicted"/>
<sequence length="199" mass="21807">MSLPRIAIVIGTTREGRFADTPAAWIKALAEARKDATYELVDLRDFPLPLFDEPASPAWAEPKNDVAKAWGEKVASYDGFIFITAEYNHSISGALKNALDYAYTEFNRKPAAFVGYGGVGGARAVQQLRQIAVELQIAPLRNAVHIGLQEFMGIAKGEKTFADFPYLEDSAIKMLDDLAWWTGALKAARDGRIEAIAAE</sequence>
<name>A0A849L241_9RHOB</name>
<dbReference type="Proteomes" id="UP000572377">
    <property type="component" value="Unassembled WGS sequence"/>
</dbReference>
<dbReference type="RefSeq" id="WP_171323925.1">
    <property type="nucleotide sequence ID" value="NZ_JABFBC010000001.1"/>
</dbReference>
<evidence type="ECO:0000313" key="3">
    <source>
        <dbReference type="Proteomes" id="UP000572377"/>
    </source>
</evidence>
<dbReference type="GO" id="GO:0016491">
    <property type="term" value="F:oxidoreductase activity"/>
    <property type="evidence" value="ECO:0007669"/>
    <property type="project" value="InterPro"/>
</dbReference>
<dbReference type="GO" id="GO:0010181">
    <property type="term" value="F:FMN binding"/>
    <property type="evidence" value="ECO:0007669"/>
    <property type="project" value="TreeGrafter"/>
</dbReference>
<dbReference type="InterPro" id="IPR005025">
    <property type="entry name" value="FMN_Rdtase-like_dom"/>
</dbReference>
<dbReference type="AlphaFoldDB" id="A0A849L241"/>
<evidence type="ECO:0000259" key="1">
    <source>
        <dbReference type="Pfam" id="PF03358"/>
    </source>
</evidence>
<protein>
    <submittedName>
        <fullName evidence="2">NAD(P)H-dependent oxidoreductase</fullName>
    </submittedName>
</protein>
<dbReference type="Pfam" id="PF03358">
    <property type="entry name" value="FMN_red"/>
    <property type="match status" value="1"/>
</dbReference>
<accession>A0A849L241</accession>
<dbReference type="EMBL" id="JABFBC010000001">
    <property type="protein sequence ID" value="NNU80291.1"/>
    <property type="molecule type" value="Genomic_DNA"/>
</dbReference>
<dbReference type="InterPro" id="IPR050712">
    <property type="entry name" value="NAD(P)H-dep_reductase"/>
</dbReference>
<dbReference type="SUPFAM" id="SSF52218">
    <property type="entry name" value="Flavoproteins"/>
    <property type="match status" value="1"/>
</dbReference>
<comment type="caution">
    <text evidence="2">The sequence shown here is derived from an EMBL/GenBank/DDBJ whole genome shotgun (WGS) entry which is preliminary data.</text>
</comment>
<dbReference type="PANTHER" id="PTHR30543">
    <property type="entry name" value="CHROMATE REDUCTASE"/>
    <property type="match status" value="1"/>
</dbReference>
<gene>
    <name evidence="2" type="ORF">HMH01_07540</name>
</gene>
<reference evidence="2 3" key="1">
    <citation type="submission" date="2020-05" db="EMBL/GenBank/DDBJ databases">
        <title>Gimesia benthica sp. nov., a novel planctomycete isolated from a deep-sea water sample of the Northwest Indian Ocean.</title>
        <authorList>
            <person name="Wang J."/>
            <person name="Ruan C."/>
            <person name="Song L."/>
            <person name="Zhu Y."/>
            <person name="Li A."/>
            <person name="Zheng X."/>
            <person name="Wang L."/>
            <person name="Lu Z."/>
            <person name="Huang Y."/>
            <person name="Du W."/>
            <person name="Zhou Y."/>
            <person name="Huang L."/>
            <person name="Dai X."/>
        </authorList>
    </citation>
    <scope>NUCLEOTIDE SEQUENCE [LARGE SCALE GENOMIC DNA]</scope>
    <source>
        <strain evidence="2 3">YYQ-30</strain>
    </source>
</reference>
<organism evidence="2 3">
    <name type="scientific">Halovulum dunhuangense</name>
    <dbReference type="NCBI Taxonomy" id="1505036"/>
    <lineage>
        <taxon>Bacteria</taxon>
        <taxon>Pseudomonadati</taxon>
        <taxon>Pseudomonadota</taxon>
        <taxon>Alphaproteobacteria</taxon>
        <taxon>Rhodobacterales</taxon>
        <taxon>Paracoccaceae</taxon>
        <taxon>Halovulum</taxon>
    </lineage>
</organism>